<keyword evidence="1 4" id="KW-0378">Hydrolase</keyword>
<proteinExistence type="predicted"/>
<keyword evidence="5" id="KW-1185">Reference proteome</keyword>
<dbReference type="SUPFAM" id="SSF53590">
    <property type="entry name" value="Nucleoside hydrolase"/>
    <property type="match status" value="1"/>
</dbReference>
<dbReference type="PANTHER" id="PTHR12304:SF4">
    <property type="entry name" value="URIDINE NUCLEOSIDASE"/>
    <property type="match status" value="1"/>
</dbReference>
<evidence type="ECO:0000313" key="5">
    <source>
        <dbReference type="Proteomes" id="UP001265259"/>
    </source>
</evidence>
<gene>
    <name evidence="4" type="ORF">RM543_10990</name>
</gene>
<dbReference type="Gene3D" id="3.90.245.10">
    <property type="entry name" value="Ribonucleoside hydrolase-like"/>
    <property type="match status" value="1"/>
</dbReference>
<evidence type="ECO:0000259" key="3">
    <source>
        <dbReference type="Pfam" id="PF01156"/>
    </source>
</evidence>
<dbReference type="Pfam" id="PF01156">
    <property type="entry name" value="IU_nuc_hydro"/>
    <property type="match status" value="1"/>
</dbReference>
<sequence>MTSFPDLSPAFRRTRLAPPDGAPVRLVIDTDCANEIDDQFALAWALMTPERVQVEATVAEPFSFRHHLPELRRAEAGQGRPMHQAWAARLAAEGRSAASLDAELVTPDAGMEASHAEIRRIHGLCGAGETPALRGAPRYMTGPDDIVWSEGAEALVELALAGEGPLYVAAMGCLTNVAAALARAPEIAARIVVLWTAGFPSRQPHDQWPALNLVQDPHAARLLFGCGVPLVYLPGYHVGAQLRISRPEMELFVKGRGALGDALWKLYDQNPLHRMFATADTARRTWVIWDMIDIAWLVDPAWVPTILTPSPVLGEDLRFSQEQGRHEIREAYDIARDDIFGHFYDKLAAFA</sequence>
<dbReference type="PANTHER" id="PTHR12304">
    <property type="entry name" value="INOSINE-URIDINE PREFERRING NUCLEOSIDE HYDROLASE"/>
    <property type="match status" value="1"/>
</dbReference>
<evidence type="ECO:0000313" key="4">
    <source>
        <dbReference type="EMBL" id="MDT0683214.1"/>
    </source>
</evidence>
<evidence type="ECO:0000256" key="2">
    <source>
        <dbReference type="ARBA" id="ARBA00023295"/>
    </source>
</evidence>
<dbReference type="GO" id="GO:0016787">
    <property type="term" value="F:hydrolase activity"/>
    <property type="evidence" value="ECO:0007669"/>
    <property type="project" value="UniProtKB-KW"/>
</dbReference>
<comment type="caution">
    <text evidence="4">The sequence shown here is derived from an EMBL/GenBank/DDBJ whole genome shotgun (WGS) entry which is preliminary data.</text>
</comment>
<reference evidence="4 5" key="1">
    <citation type="submission" date="2023-09" db="EMBL/GenBank/DDBJ databases">
        <authorList>
            <person name="Rey-Velasco X."/>
        </authorList>
    </citation>
    <scope>NUCLEOTIDE SEQUENCE [LARGE SCALE GENOMIC DNA]</scope>
    <source>
        <strain evidence="4 5">F158</strain>
    </source>
</reference>
<dbReference type="RefSeq" id="WP_311691554.1">
    <property type="nucleotide sequence ID" value="NZ_JAVRHL010000003.1"/>
</dbReference>
<feature type="domain" description="Inosine/uridine-preferring nucleoside hydrolase" evidence="3">
    <location>
        <begin position="26"/>
        <end position="304"/>
    </location>
</feature>
<dbReference type="InterPro" id="IPR023186">
    <property type="entry name" value="IUNH"/>
</dbReference>
<evidence type="ECO:0000256" key="1">
    <source>
        <dbReference type="ARBA" id="ARBA00022801"/>
    </source>
</evidence>
<accession>A0ABU3DHM7</accession>
<name>A0ABU3DHM7_9RHOB</name>
<dbReference type="InterPro" id="IPR036452">
    <property type="entry name" value="Ribo_hydro-like"/>
</dbReference>
<protein>
    <submittedName>
        <fullName evidence="4">Nucleoside hydrolase</fullName>
    </submittedName>
</protein>
<dbReference type="EMBL" id="JAVRHL010000003">
    <property type="protein sequence ID" value="MDT0683214.1"/>
    <property type="molecule type" value="Genomic_DNA"/>
</dbReference>
<keyword evidence="2" id="KW-0326">Glycosidase</keyword>
<organism evidence="4 5">
    <name type="scientific">Tropicimonas omnivorans</name>
    <dbReference type="NCBI Taxonomy" id="3075590"/>
    <lineage>
        <taxon>Bacteria</taxon>
        <taxon>Pseudomonadati</taxon>
        <taxon>Pseudomonadota</taxon>
        <taxon>Alphaproteobacteria</taxon>
        <taxon>Rhodobacterales</taxon>
        <taxon>Roseobacteraceae</taxon>
        <taxon>Tropicimonas</taxon>
    </lineage>
</organism>
<dbReference type="Proteomes" id="UP001265259">
    <property type="component" value="Unassembled WGS sequence"/>
</dbReference>
<dbReference type="InterPro" id="IPR001910">
    <property type="entry name" value="Inosine/uridine_hydrolase_dom"/>
</dbReference>